<feature type="domain" description="DUF58" evidence="1">
    <location>
        <begin position="58"/>
        <end position="276"/>
    </location>
</feature>
<dbReference type="PANTHER" id="PTHR33608">
    <property type="entry name" value="BLL2464 PROTEIN"/>
    <property type="match status" value="1"/>
</dbReference>
<dbReference type="KEGG" id="vih:AB0763_15045"/>
<dbReference type="PANTHER" id="PTHR33608:SF12">
    <property type="entry name" value="DUF58 DOMAIN-CONTAINING PROTEIN"/>
    <property type="match status" value="1"/>
</dbReference>
<name>A0AB39HGB6_9VIBR</name>
<dbReference type="Pfam" id="PF01882">
    <property type="entry name" value="DUF58"/>
    <property type="match status" value="1"/>
</dbReference>
<evidence type="ECO:0000313" key="2">
    <source>
        <dbReference type="EMBL" id="XDK27079.1"/>
    </source>
</evidence>
<dbReference type="InterPro" id="IPR002881">
    <property type="entry name" value="DUF58"/>
</dbReference>
<sequence length="305" mass="35325">MAQTSLPPHANGVHLTLDELLYYRSQSVRWLPPQRSIWRQMAGNQTSKSPGRGMDFHEVRQYQVGDDIRTIDWRVTARTGKAHTKVFTEDREKPLLIYLDLQPTLFWGSNYVFKSVQLAHFTSVLSWLTLANRDRVGAVIHSPSQTLQLPPSSRQARVLSLLEQMCALHNQHVTAAFQSEQAFHPRPWQTIDRLAPHGADIVLLGDWSHWGKDDENGLHLLAHRHSLKMVQIADPMEQGQSRFRGQFWAKKGRRQQRINFGQRKQRQSFEHNFIHHQQRIKDLCQQREIAFLCLSSGQPLLAQLT</sequence>
<accession>A0AB39HGB6</accession>
<keyword evidence="2" id="KW-0614">Plasmid</keyword>
<geneLocation type="plasmid" evidence="2">
    <name>p-HB236076</name>
</geneLocation>
<organism evidence="2">
    <name type="scientific">Vibrio sp. HB236076</name>
    <dbReference type="NCBI Taxonomy" id="3232307"/>
    <lineage>
        <taxon>Bacteria</taxon>
        <taxon>Pseudomonadati</taxon>
        <taxon>Pseudomonadota</taxon>
        <taxon>Gammaproteobacteria</taxon>
        <taxon>Vibrionales</taxon>
        <taxon>Vibrionaceae</taxon>
        <taxon>Vibrio</taxon>
    </lineage>
</organism>
<evidence type="ECO:0000259" key="1">
    <source>
        <dbReference type="Pfam" id="PF01882"/>
    </source>
</evidence>
<gene>
    <name evidence="2" type="ORF">AB0763_15045</name>
</gene>
<dbReference type="RefSeq" id="WP_306099258.1">
    <property type="nucleotide sequence ID" value="NZ_CP162602.1"/>
</dbReference>
<dbReference type="EMBL" id="CP162602">
    <property type="protein sequence ID" value="XDK27079.1"/>
    <property type="molecule type" value="Genomic_DNA"/>
</dbReference>
<dbReference type="AlphaFoldDB" id="A0AB39HGB6"/>
<protein>
    <submittedName>
        <fullName evidence="2">DUF58 domain-containing protein</fullName>
    </submittedName>
</protein>
<reference evidence="2" key="1">
    <citation type="submission" date="2024-07" db="EMBL/GenBank/DDBJ databases">
        <title>Genome Analysis of a Potential Novel Vibrio Species Secreting pH- and Thermo-stable Alginate Lyase and its Application in Producing Alginate Oligosaccharides.</title>
        <authorList>
            <person name="Huang H."/>
            <person name="Bao K."/>
        </authorList>
    </citation>
    <scope>NUCLEOTIDE SEQUENCE</scope>
    <source>
        <strain evidence="2">HB236076</strain>
        <plasmid evidence="2">p-HB236076</plasmid>
    </source>
</reference>
<proteinExistence type="predicted"/>